<protein>
    <submittedName>
        <fullName evidence="1">Uncharacterized protein</fullName>
    </submittedName>
</protein>
<keyword evidence="2" id="KW-1185">Reference proteome</keyword>
<accession>A0A1I2H7M0</accession>
<dbReference type="EMBL" id="FOLQ01000039">
    <property type="protein sequence ID" value="SFF26184.1"/>
    <property type="molecule type" value="Genomic_DNA"/>
</dbReference>
<sequence>MYIGNQKWPDADGPRQRWAVLPFRAATAGRKIRHLLKQSTESSQVGGYFENVLIYDSRPKFK</sequence>
<name>A0A1I2H7M0_9BACT</name>
<gene>
    <name evidence="1" type="ORF">SAMN05216167_13929</name>
</gene>
<dbReference type="Proteomes" id="UP000198598">
    <property type="component" value="Unassembled WGS sequence"/>
</dbReference>
<evidence type="ECO:0000313" key="2">
    <source>
        <dbReference type="Proteomes" id="UP000198598"/>
    </source>
</evidence>
<proteinExistence type="predicted"/>
<reference evidence="1 2" key="1">
    <citation type="submission" date="2016-10" db="EMBL/GenBank/DDBJ databases">
        <authorList>
            <person name="de Groot N.N."/>
        </authorList>
    </citation>
    <scope>NUCLEOTIDE SEQUENCE [LARGE SCALE GENOMIC DNA]</scope>
    <source>
        <strain evidence="1 2">DSM 26130</strain>
    </source>
</reference>
<organism evidence="1 2">
    <name type="scientific">Spirosoma endophyticum</name>
    <dbReference type="NCBI Taxonomy" id="662367"/>
    <lineage>
        <taxon>Bacteria</taxon>
        <taxon>Pseudomonadati</taxon>
        <taxon>Bacteroidota</taxon>
        <taxon>Cytophagia</taxon>
        <taxon>Cytophagales</taxon>
        <taxon>Cytophagaceae</taxon>
        <taxon>Spirosoma</taxon>
    </lineage>
</organism>
<dbReference type="AlphaFoldDB" id="A0A1I2H7M0"/>
<evidence type="ECO:0000313" key="1">
    <source>
        <dbReference type="EMBL" id="SFF26184.1"/>
    </source>
</evidence>
<dbReference type="STRING" id="662367.SAMN05216167_13929"/>